<organism evidence="5">
    <name type="scientific">viral metagenome</name>
    <dbReference type="NCBI Taxonomy" id="1070528"/>
    <lineage>
        <taxon>unclassified sequences</taxon>
        <taxon>metagenomes</taxon>
        <taxon>organismal metagenomes</taxon>
    </lineage>
</organism>
<protein>
    <submittedName>
        <fullName evidence="5">Uncharacterized protein</fullName>
    </submittedName>
</protein>
<evidence type="ECO:0000256" key="2">
    <source>
        <dbReference type="ARBA" id="ARBA00022528"/>
    </source>
</evidence>
<evidence type="ECO:0000256" key="1">
    <source>
        <dbReference type="ARBA" id="ARBA00004474"/>
    </source>
</evidence>
<dbReference type="PANTHER" id="PTHR21649">
    <property type="entry name" value="CHLOROPHYLL A/B BINDING PROTEIN"/>
    <property type="match status" value="1"/>
</dbReference>
<dbReference type="AlphaFoldDB" id="A0A6C0F8N1"/>
<dbReference type="GO" id="GO:0016020">
    <property type="term" value="C:membrane"/>
    <property type="evidence" value="ECO:0007669"/>
    <property type="project" value="InterPro"/>
</dbReference>
<name>A0A6C0F8N1_9ZZZZ</name>
<keyword evidence="2" id="KW-0150">Chloroplast</keyword>
<dbReference type="InterPro" id="IPR001344">
    <property type="entry name" value="Chloro_AB-bd_pln"/>
</dbReference>
<keyword evidence="3" id="KW-0602">Photosynthesis</keyword>
<dbReference type="GO" id="GO:0009765">
    <property type="term" value="P:photosynthesis, light harvesting"/>
    <property type="evidence" value="ECO:0007669"/>
    <property type="project" value="InterPro"/>
</dbReference>
<proteinExistence type="predicted"/>
<comment type="subcellular location">
    <subcellularLocation>
        <location evidence="1">Plastid</location>
    </subcellularLocation>
</comment>
<dbReference type="EMBL" id="MN738824">
    <property type="protein sequence ID" value="QHT38038.1"/>
    <property type="molecule type" value="Genomic_DNA"/>
</dbReference>
<sequence length="177" mass="19891">MRCVYLFCLLPLLAQCFTITKVAIPPAPVVYGGSTKPVENFDPFNFASTTERSLFFREAELKHGRLGMVAATTIPLVEQFTHRPGIYEFSKLPDNIQIAFVMVMFTSEFSSMLNGWQNPLQKPFALNEDYQPGDLGFKVSNNRDINMINKELNNGRLAMIASLGMIVQELVTGQTLF</sequence>
<reference evidence="5" key="1">
    <citation type="journal article" date="2020" name="Nature">
        <title>Giant virus diversity and host interactions through global metagenomics.</title>
        <authorList>
            <person name="Schulz F."/>
            <person name="Roux S."/>
            <person name="Paez-Espino D."/>
            <person name="Jungbluth S."/>
            <person name="Walsh D.A."/>
            <person name="Denef V.J."/>
            <person name="McMahon K.D."/>
            <person name="Konstantinidis K.T."/>
            <person name="Eloe-Fadrosh E.A."/>
            <person name="Kyrpides N.C."/>
            <person name="Woyke T."/>
        </authorList>
    </citation>
    <scope>NUCLEOTIDE SEQUENCE</scope>
    <source>
        <strain evidence="5">GVMAG-S-ERX556049-19</strain>
    </source>
</reference>
<keyword evidence="4" id="KW-0934">Plastid</keyword>
<evidence type="ECO:0000256" key="4">
    <source>
        <dbReference type="ARBA" id="ARBA00022640"/>
    </source>
</evidence>
<evidence type="ECO:0000313" key="5">
    <source>
        <dbReference type="EMBL" id="QHT38038.1"/>
    </source>
</evidence>
<accession>A0A6C0F8N1</accession>
<dbReference type="Pfam" id="PF00504">
    <property type="entry name" value="Chloroa_b-bind"/>
    <property type="match status" value="1"/>
</dbReference>
<evidence type="ECO:0000256" key="3">
    <source>
        <dbReference type="ARBA" id="ARBA00022531"/>
    </source>
</evidence>
<dbReference type="InterPro" id="IPR022796">
    <property type="entry name" value="Chloroa_b-bind"/>
</dbReference>
<dbReference type="GO" id="GO:0009536">
    <property type="term" value="C:plastid"/>
    <property type="evidence" value="ECO:0007669"/>
    <property type="project" value="UniProtKB-SubCell"/>
</dbReference>
<dbReference type="SUPFAM" id="SSF103511">
    <property type="entry name" value="Chlorophyll a-b binding protein"/>
    <property type="match status" value="1"/>
</dbReference>
<dbReference type="Gene3D" id="1.10.3460.10">
    <property type="entry name" value="Chlorophyll a/b binding protein domain"/>
    <property type="match status" value="1"/>
</dbReference>